<dbReference type="InParanoid" id="A0A165HVC1"/>
<evidence type="ECO:0000256" key="1">
    <source>
        <dbReference type="ARBA" id="ARBA00007374"/>
    </source>
</evidence>
<accession>A0A165HVC1</accession>
<organism evidence="6 7">
    <name type="scientific">Calocera cornea HHB12733</name>
    <dbReference type="NCBI Taxonomy" id="1353952"/>
    <lineage>
        <taxon>Eukaryota</taxon>
        <taxon>Fungi</taxon>
        <taxon>Dikarya</taxon>
        <taxon>Basidiomycota</taxon>
        <taxon>Agaricomycotina</taxon>
        <taxon>Dacrymycetes</taxon>
        <taxon>Dacrymycetales</taxon>
        <taxon>Dacrymycetaceae</taxon>
        <taxon>Calocera</taxon>
    </lineage>
</organism>
<evidence type="ECO:0000313" key="6">
    <source>
        <dbReference type="EMBL" id="KZT59794.1"/>
    </source>
</evidence>
<dbReference type="GO" id="GO:0008440">
    <property type="term" value="F:inositol-1,4,5-trisphosphate 3-kinase activity"/>
    <property type="evidence" value="ECO:0007669"/>
    <property type="project" value="TreeGrafter"/>
</dbReference>
<dbReference type="PANTHER" id="PTHR12400">
    <property type="entry name" value="INOSITOL POLYPHOSPHATE KINASE"/>
    <property type="match status" value="1"/>
</dbReference>
<evidence type="ECO:0000256" key="2">
    <source>
        <dbReference type="ARBA" id="ARBA00022679"/>
    </source>
</evidence>
<dbReference type="GO" id="GO:0005634">
    <property type="term" value="C:nucleus"/>
    <property type="evidence" value="ECO:0007669"/>
    <property type="project" value="TreeGrafter"/>
</dbReference>
<dbReference type="Proteomes" id="UP000076842">
    <property type="component" value="Unassembled WGS sequence"/>
</dbReference>
<dbReference type="GO" id="GO:0032958">
    <property type="term" value="P:inositol phosphate biosynthetic process"/>
    <property type="evidence" value="ECO:0007669"/>
    <property type="project" value="InterPro"/>
</dbReference>
<keyword evidence="3 4" id="KW-0418">Kinase</keyword>
<dbReference type="OrthoDB" id="338650at2759"/>
<evidence type="ECO:0000256" key="3">
    <source>
        <dbReference type="ARBA" id="ARBA00022777"/>
    </source>
</evidence>
<protein>
    <recommendedName>
        <fullName evidence="4">Kinase</fullName>
        <ecNumber evidence="4">2.7.-.-</ecNumber>
    </recommendedName>
</protein>
<evidence type="ECO:0000313" key="7">
    <source>
        <dbReference type="Proteomes" id="UP000076842"/>
    </source>
</evidence>
<evidence type="ECO:0000256" key="4">
    <source>
        <dbReference type="RuleBase" id="RU363090"/>
    </source>
</evidence>
<dbReference type="Pfam" id="PF03770">
    <property type="entry name" value="IPK"/>
    <property type="match status" value="1"/>
</dbReference>
<dbReference type="FunCoup" id="A0A165HVC1">
    <property type="interactions" value="288"/>
</dbReference>
<dbReference type="GO" id="GO:0000824">
    <property type="term" value="F:inositol-1,4,5,6-tetrakisphosphate 3-kinase activity"/>
    <property type="evidence" value="ECO:0007669"/>
    <property type="project" value="TreeGrafter"/>
</dbReference>
<dbReference type="EMBL" id="KV423937">
    <property type="protein sequence ID" value="KZT59794.1"/>
    <property type="molecule type" value="Genomic_DNA"/>
</dbReference>
<gene>
    <name evidence="6" type="ORF">CALCODRAFT_493306</name>
</gene>
<keyword evidence="2 4" id="KW-0808">Transferase</keyword>
<dbReference type="Gene3D" id="3.30.470.160">
    <property type="entry name" value="Inositol polyphosphate kinase"/>
    <property type="match status" value="1"/>
</dbReference>
<dbReference type="AlphaFoldDB" id="A0A165HVC1"/>
<dbReference type="SUPFAM" id="SSF56104">
    <property type="entry name" value="SAICAR synthase-like"/>
    <property type="match status" value="1"/>
</dbReference>
<dbReference type="InterPro" id="IPR038286">
    <property type="entry name" value="IPK_sf"/>
</dbReference>
<evidence type="ECO:0000256" key="5">
    <source>
        <dbReference type="SAM" id="MobiDB-lite"/>
    </source>
</evidence>
<reference evidence="6 7" key="1">
    <citation type="journal article" date="2016" name="Mol. Biol. Evol.">
        <title>Comparative Genomics of Early-Diverging Mushroom-Forming Fungi Provides Insights into the Origins of Lignocellulose Decay Capabilities.</title>
        <authorList>
            <person name="Nagy L.G."/>
            <person name="Riley R."/>
            <person name="Tritt A."/>
            <person name="Adam C."/>
            <person name="Daum C."/>
            <person name="Floudas D."/>
            <person name="Sun H."/>
            <person name="Yadav J.S."/>
            <person name="Pangilinan J."/>
            <person name="Larsson K.H."/>
            <person name="Matsuura K."/>
            <person name="Barry K."/>
            <person name="Labutti K."/>
            <person name="Kuo R."/>
            <person name="Ohm R.A."/>
            <person name="Bhattacharya S.S."/>
            <person name="Shirouzu T."/>
            <person name="Yoshinaga Y."/>
            <person name="Martin F.M."/>
            <person name="Grigoriev I.V."/>
            <person name="Hibbett D.S."/>
        </authorList>
    </citation>
    <scope>NUCLEOTIDE SEQUENCE [LARGE SCALE GENOMIC DNA]</scope>
    <source>
        <strain evidence="6 7">HHB12733</strain>
    </source>
</reference>
<dbReference type="GO" id="GO:0046854">
    <property type="term" value="P:phosphatidylinositol phosphate biosynthetic process"/>
    <property type="evidence" value="ECO:0007669"/>
    <property type="project" value="TreeGrafter"/>
</dbReference>
<dbReference type="InterPro" id="IPR005522">
    <property type="entry name" value="IPK"/>
</dbReference>
<comment type="similarity">
    <text evidence="1 4">Belongs to the inositol phosphokinase (IPK) family.</text>
</comment>
<sequence length="355" mass="38237">MAAQNGSIGIVSIHPGTREPAAGPSSVPLQVGGHPGAVETSADGSFVIKSALPGESVFYSALASEPALAQLREWVPQFYGTLRLEGQMLPGGELVPAPSVGETGAESVVLENVVQYFLKGNVCDVKMGKVLWDEDASEDKRARMELRARETTSAETGIRLTGFHVYNRLTNRYTTYPKSYGYSLTAAQLPQGISAFFPLALSPSDPGLPPDLLVSVLQGVEDDVEELTEVLAATEVRVVGGSVLLVYEGEERALREALRKQEELKARADAEATDAATNADEEDEEMEEDEEESEPEETPNLPWIVRLIDFAHTRCVPGQGPDEGLLFGLRTLLRLLKGRREEVQRLASGGAGGMS</sequence>
<feature type="region of interest" description="Disordered" evidence="5">
    <location>
        <begin position="263"/>
        <end position="301"/>
    </location>
</feature>
<dbReference type="EC" id="2.7.-.-" evidence="4"/>
<proteinExistence type="inferred from homology"/>
<keyword evidence="7" id="KW-1185">Reference proteome</keyword>
<dbReference type="GO" id="GO:0005737">
    <property type="term" value="C:cytoplasm"/>
    <property type="evidence" value="ECO:0007669"/>
    <property type="project" value="TreeGrafter"/>
</dbReference>
<feature type="compositionally biased region" description="Acidic residues" evidence="5">
    <location>
        <begin position="279"/>
        <end position="297"/>
    </location>
</feature>
<name>A0A165HVC1_9BASI</name>
<dbReference type="PANTHER" id="PTHR12400:SF108">
    <property type="entry name" value="KINASE"/>
    <property type="match status" value="1"/>
</dbReference>
<dbReference type="STRING" id="1353952.A0A165HVC1"/>